<sequence>MADDLEQNKEHGIAVSTETDNFYLHGRPCELSAFSFVPTSRNEPAERTVFNSKKPDTSLGTYDRLFRKQHGYNNKLHRDDREHAKSRGLTVNNEEKVKGCPTLASSEYGHRLELSTDHPDRKHVRIAHVKTEFYRRNGIEGIKTS</sequence>
<reference evidence="2" key="1">
    <citation type="submission" date="2022-11" db="EMBL/GenBank/DDBJ databases">
        <title>Centuries of genome instability and evolution in soft-shell clam transmissible cancer (bioRxiv).</title>
        <authorList>
            <person name="Hart S.F.M."/>
            <person name="Yonemitsu M.A."/>
            <person name="Giersch R.M."/>
            <person name="Beal B.F."/>
            <person name="Arriagada G."/>
            <person name="Davis B.W."/>
            <person name="Ostrander E.A."/>
            <person name="Goff S.P."/>
            <person name="Metzger M.J."/>
        </authorList>
    </citation>
    <scope>NUCLEOTIDE SEQUENCE</scope>
    <source>
        <strain evidence="2">MELC-2E11</strain>
        <tissue evidence="2">Siphon/mantle</tissue>
    </source>
</reference>
<feature type="compositionally biased region" description="Basic and acidic residues" evidence="1">
    <location>
        <begin position="76"/>
        <end position="85"/>
    </location>
</feature>
<dbReference type="PANTHER" id="PTHR34444:SF1">
    <property type="entry name" value="CILIA- AND FLAGELLA-ASSOCIATED PROTEIN 90"/>
    <property type="match status" value="1"/>
</dbReference>
<protein>
    <submittedName>
        <fullName evidence="2">CE049-like protein</fullName>
    </submittedName>
</protein>
<dbReference type="PANTHER" id="PTHR34444">
    <property type="entry name" value="LOC361192"/>
    <property type="match status" value="1"/>
</dbReference>
<dbReference type="EMBL" id="CP111019">
    <property type="protein sequence ID" value="WAR12268.1"/>
    <property type="molecule type" value="Genomic_DNA"/>
</dbReference>
<dbReference type="InterPro" id="IPR027901">
    <property type="entry name" value="CFAP90"/>
</dbReference>
<organism evidence="2 3">
    <name type="scientific">Mya arenaria</name>
    <name type="common">Soft-shell clam</name>
    <dbReference type="NCBI Taxonomy" id="6604"/>
    <lineage>
        <taxon>Eukaryota</taxon>
        <taxon>Metazoa</taxon>
        <taxon>Spiralia</taxon>
        <taxon>Lophotrochozoa</taxon>
        <taxon>Mollusca</taxon>
        <taxon>Bivalvia</taxon>
        <taxon>Autobranchia</taxon>
        <taxon>Heteroconchia</taxon>
        <taxon>Euheterodonta</taxon>
        <taxon>Imparidentia</taxon>
        <taxon>Neoheterodontei</taxon>
        <taxon>Myida</taxon>
        <taxon>Myoidea</taxon>
        <taxon>Myidae</taxon>
        <taxon>Mya</taxon>
    </lineage>
</organism>
<evidence type="ECO:0000313" key="2">
    <source>
        <dbReference type="EMBL" id="WAR12268.1"/>
    </source>
</evidence>
<gene>
    <name evidence="2" type="ORF">MAR_026448</name>
</gene>
<name>A0ABY7EQP6_MYAAR</name>
<keyword evidence="3" id="KW-1185">Reference proteome</keyword>
<proteinExistence type="predicted"/>
<accession>A0ABY7EQP6</accession>
<evidence type="ECO:0000313" key="3">
    <source>
        <dbReference type="Proteomes" id="UP001164746"/>
    </source>
</evidence>
<dbReference type="Proteomes" id="UP001164746">
    <property type="component" value="Chromosome 8"/>
</dbReference>
<feature type="region of interest" description="Disordered" evidence="1">
    <location>
        <begin position="71"/>
        <end position="97"/>
    </location>
</feature>
<dbReference type="Pfam" id="PF15074">
    <property type="entry name" value="CFAP90"/>
    <property type="match status" value="1"/>
</dbReference>
<evidence type="ECO:0000256" key="1">
    <source>
        <dbReference type="SAM" id="MobiDB-lite"/>
    </source>
</evidence>